<keyword evidence="1" id="KW-0732">Signal</keyword>
<protein>
    <submittedName>
        <fullName evidence="3">Uncharacterized protein</fullName>
    </submittedName>
</protein>
<name>A0A914WL33_9BILA</name>
<evidence type="ECO:0000313" key="2">
    <source>
        <dbReference type="Proteomes" id="UP000887566"/>
    </source>
</evidence>
<accession>A0A914WL33</accession>
<dbReference type="PANTHER" id="PTHR34721">
    <property type="entry name" value="PROTEIN CBG09734"/>
    <property type="match status" value="1"/>
</dbReference>
<dbReference type="Proteomes" id="UP000887566">
    <property type="component" value="Unplaced"/>
</dbReference>
<feature type="signal peptide" evidence="1">
    <location>
        <begin position="1"/>
        <end position="25"/>
    </location>
</feature>
<dbReference type="WBParaSite" id="PSAMB.scaffold417size52040.g5544.t1">
    <property type="protein sequence ID" value="PSAMB.scaffold417size52040.g5544.t1"/>
    <property type="gene ID" value="PSAMB.scaffold417size52040.g5544"/>
</dbReference>
<sequence length="585" mass="65631">MSTLVQLLVILFALVFYNLPLCINGVLECYEYNVIAPPEKEEQAKPPDATCITSSSFCISYIIYRKIYKEVTNSEGISYIVKHNYNSEIAIRGECAFEESFPAQYCRNMTAEGDSCRLASDADDAFMWVSKRSVKNELVDETGLAAFCCCSSSRCNSQRSLLTYRPVKECYNYASVDVRHVTVDAFMKKESCSNSTYCASALIRQTLKNGSLVTKAYGTCNELQYQAVCDAIGDGCMYGYRLTEMFEEISEYFKSMPWNWEMMCCCRSELCNTAMAIIQMAGVNTCYRYEGLLDETTTKAMERERCPSDYCTSQIYTTTLTGDKNFLVAMNCADREFCDNLKEQCAFIGDDFAIKMERKMSATLTTKHVTKVTAKLHSLCCCKGDRCNDKETLWNLYSARLGPNAEGNKSIEIARHCLEYEVSLDDGSNVSRSLSTRKCSNASEYCMSQERQVTTLAFGKTKRWLVGSCADDQDEVKLCKRISNITSMNGTENSCFHNDGANLSELSNIFTADEEPDHQMVQLQTVCCCKGDNCNTIDRLPKYSNPTATVTTLNDTTTMTNSMAIGAWPGSVTLLTVNLICLLIW</sequence>
<dbReference type="AlphaFoldDB" id="A0A914WL33"/>
<evidence type="ECO:0000313" key="3">
    <source>
        <dbReference type="WBParaSite" id="PSAMB.scaffold417size52040.g5544.t1"/>
    </source>
</evidence>
<proteinExistence type="predicted"/>
<feature type="chain" id="PRO_5037815883" evidence="1">
    <location>
        <begin position="26"/>
        <end position="585"/>
    </location>
</feature>
<reference evidence="3" key="1">
    <citation type="submission" date="2022-11" db="UniProtKB">
        <authorList>
            <consortium name="WormBaseParasite"/>
        </authorList>
    </citation>
    <scope>IDENTIFICATION</scope>
</reference>
<organism evidence="2 3">
    <name type="scientific">Plectus sambesii</name>
    <dbReference type="NCBI Taxonomy" id="2011161"/>
    <lineage>
        <taxon>Eukaryota</taxon>
        <taxon>Metazoa</taxon>
        <taxon>Ecdysozoa</taxon>
        <taxon>Nematoda</taxon>
        <taxon>Chromadorea</taxon>
        <taxon>Plectida</taxon>
        <taxon>Plectina</taxon>
        <taxon>Plectoidea</taxon>
        <taxon>Plectidae</taxon>
        <taxon>Plectus</taxon>
    </lineage>
</organism>
<evidence type="ECO:0000256" key="1">
    <source>
        <dbReference type="SAM" id="SignalP"/>
    </source>
</evidence>
<keyword evidence="2" id="KW-1185">Reference proteome</keyword>
<dbReference type="PANTHER" id="PTHR34721:SF11">
    <property type="entry name" value="ACTIVIN_RECP DOMAIN-CONTAINING PROTEIN"/>
    <property type="match status" value="1"/>
</dbReference>